<reference evidence="1 2" key="1">
    <citation type="journal article" date="2010" name="Stand. Genomic Sci.">
        <title>Complete genome sequence of Arcobacter nitrofigilis type strain (CI).</title>
        <authorList>
            <person name="Pati A."/>
            <person name="Gronow S."/>
            <person name="Lapidus A."/>
            <person name="Copeland A."/>
            <person name="Glavina Del Rio T."/>
            <person name="Nolan M."/>
            <person name="Lucas S."/>
            <person name="Tice H."/>
            <person name="Cheng J.F."/>
            <person name="Han C."/>
            <person name="Chertkov O."/>
            <person name="Bruce D."/>
            <person name="Tapia R."/>
            <person name="Goodwin L."/>
            <person name="Pitluck S."/>
            <person name="Liolios K."/>
            <person name="Ivanova N."/>
            <person name="Mavromatis K."/>
            <person name="Chen A."/>
            <person name="Palaniappan K."/>
            <person name="Land M."/>
            <person name="Hauser L."/>
            <person name="Chang Y.J."/>
            <person name="Jeffries C.D."/>
            <person name="Detter J.C."/>
            <person name="Rohde M."/>
            <person name="Goker M."/>
            <person name="Bristow J."/>
            <person name="Eisen J.A."/>
            <person name="Markowitz V."/>
            <person name="Hugenholtz P."/>
            <person name="Klenk H.P."/>
            <person name="Kyrpides N.C."/>
        </authorList>
    </citation>
    <scope>NUCLEOTIDE SEQUENCE [LARGE SCALE GENOMIC DNA]</scope>
    <source>
        <strain evidence="2">ATCC 33309 / DSM 7299 / CCUG 15893 / LMG 7604 / NCTC 12251 / CI</strain>
    </source>
</reference>
<protein>
    <submittedName>
        <fullName evidence="1">Uncharacterized protein</fullName>
    </submittedName>
</protein>
<sequence length="103" mass="12342">MHNYNFLTQEEFRIQVLKKKIEKATNEWKYPLYEIYTMSTGTLLNIEVCKIDESIYKDTLEKTNKKIEQLISIIDIFNEIEIDSILKSNLSPNNYIFIRRCTL</sequence>
<dbReference type="OrthoDB" id="9862541at2"/>
<proteinExistence type="predicted"/>
<dbReference type="Proteomes" id="UP000000939">
    <property type="component" value="Chromosome"/>
</dbReference>
<dbReference type="STRING" id="572480.Arnit_1093"/>
<organism evidence="1 2">
    <name type="scientific">Arcobacter nitrofigilis (strain ATCC 33309 / DSM 7299 / CCUG 15893 / LMG 7604 / NCTC 12251 / CI)</name>
    <name type="common">Campylobacter nitrofigilis</name>
    <dbReference type="NCBI Taxonomy" id="572480"/>
    <lineage>
        <taxon>Bacteria</taxon>
        <taxon>Pseudomonadati</taxon>
        <taxon>Campylobacterota</taxon>
        <taxon>Epsilonproteobacteria</taxon>
        <taxon>Campylobacterales</taxon>
        <taxon>Arcobacteraceae</taxon>
        <taxon>Arcobacter</taxon>
    </lineage>
</organism>
<dbReference type="AlphaFoldDB" id="D5V3S7"/>
<dbReference type="KEGG" id="ant:Arnit_1093"/>
<dbReference type="HOGENOM" id="CLU_2257886_0_0_7"/>
<dbReference type="RefSeq" id="WP_013134900.1">
    <property type="nucleotide sequence ID" value="NC_014166.1"/>
</dbReference>
<gene>
    <name evidence="1" type="ordered locus">Arnit_1093</name>
</gene>
<evidence type="ECO:0000313" key="1">
    <source>
        <dbReference type="EMBL" id="ADG92755.1"/>
    </source>
</evidence>
<evidence type="ECO:0000313" key="2">
    <source>
        <dbReference type="Proteomes" id="UP000000939"/>
    </source>
</evidence>
<name>D5V3S7_ARCNC</name>
<dbReference type="EMBL" id="CP001999">
    <property type="protein sequence ID" value="ADG92755.1"/>
    <property type="molecule type" value="Genomic_DNA"/>
</dbReference>
<keyword evidence="2" id="KW-1185">Reference proteome</keyword>
<accession>D5V3S7</accession>